<comment type="subcellular location">
    <subcellularLocation>
        <location evidence="1">Cell inner membrane</location>
        <topology evidence="1">Multi-pass membrane protein</topology>
    </subcellularLocation>
</comment>
<sequence>MQKILKIARVLNSLSLIASCISGVALWVLCLLTFGLALALNFSYVNSKLDDFSLYCFALMVLLAFSWTLQKDKHVRIDLLYAHYSDKTKVIGFLLVNLFFILPFCLVMIKYGLDFTIQSYKMGESSQNGKIPYYFVFKSFVVLGFVLLSLQSVSEILKSFVKIKQRNYTQSADFVTEETQILKESLKEQKLKQEH</sequence>
<dbReference type="GO" id="GO:0005886">
    <property type="term" value="C:plasma membrane"/>
    <property type="evidence" value="ECO:0007669"/>
    <property type="project" value="UniProtKB-SubCell"/>
</dbReference>
<organism evidence="11 12">
    <name type="scientific">Helicobacter ganmani</name>
    <dbReference type="NCBI Taxonomy" id="60246"/>
    <lineage>
        <taxon>Bacteria</taxon>
        <taxon>Pseudomonadati</taxon>
        <taxon>Campylobacterota</taxon>
        <taxon>Epsilonproteobacteria</taxon>
        <taxon>Campylobacterales</taxon>
        <taxon>Helicobacteraceae</taxon>
        <taxon>Helicobacter</taxon>
    </lineage>
</organism>
<reference evidence="11 12" key="1">
    <citation type="submission" date="2018-04" db="EMBL/GenBank/DDBJ databases">
        <title>Novel Campyloabacter and Helicobacter Species and Strains.</title>
        <authorList>
            <person name="Mannion A.J."/>
            <person name="Shen Z."/>
            <person name="Fox J.G."/>
        </authorList>
    </citation>
    <scope>NUCLEOTIDE SEQUENCE [LARGE SCALE GENOMIC DNA]</scope>
    <source>
        <strain evidence="11 12">MIT 99-5101</strain>
    </source>
</reference>
<keyword evidence="6 9" id="KW-1133">Transmembrane helix</keyword>
<dbReference type="PROSITE" id="PS51257">
    <property type="entry name" value="PROKAR_LIPOPROTEIN"/>
    <property type="match status" value="1"/>
</dbReference>
<keyword evidence="5 9" id="KW-0812">Transmembrane</keyword>
<keyword evidence="7 9" id="KW-0472">Membrane</keyword>
<evidence type="ECO:0000256" key="2">
    <source>
        <dbReference type="ARBA" id="ARBA00022448"/>
    </source>
</evidence>
<evidence type="ECO:0000313" key="12">
    <source>
        <dbReference type="Proteomes" id="UP000256650"/>
    </source>
</evidence>
<keyword evidence="4" id="KW-0997">Cell inner membrane</keyword>
<comment type="similarity">
    <text evidence="8">Belongs to the TRAP transporter small permease family.</text>
</comment>
<dbReference type="GeneID" id="82536189"/>
<keyword evidence="2" id="KW-0813">Transport</keyword>
<proteinExistence type="inferred from homology"/>
<dbReference type="InterPro" id="IPR055348">
    <property type="entry name" value="DctQ"/>
</dbReference>
<feature type="transmembrane region" description="Helical" evidence="9">
    <location>
        <begin position="52"/>
        <end position="69"/>
    </location>
</feature>
<dbReference type="InterPro" id="IPR007387">
    <property type="entry name" value="TRAP_DctQ"/>
</dbReference>
<feature type="transmembrane region" description="Helical" evidence="9">
    <location>
        <begin position="12"/>
        <end position="40"/>
    </location>
</feature>
<evidence type="ECO:0000256" key="1">
    <source>
        <dbReference type="ARBA" id="ARBA00004429"/>
    </source>
</evidence>
<keyword evidence="3" id="KW-1003">Cell membrane</keyword>
<feature type="transmembrane region" description="Helical" evidence="9">
    <location>
        <begin position="90"/>
        <end position="111"/>
    </location>
</feature>
<name>A0A3D8IBQ1_9HELI</name>
<dbReference type="AlphaFoldDB" id="A0A3D8IBQ1"/>
<dbReference type="Pfam" id="PF04290">
    <property type="entry name" value="DctQ"/>
    <property type="match status" value="1"/>
</dbReference>
<dbReference type="PANTHER" id="PTHR35011">
    <property type="entry name" value="2,3-DIKETO-L-GULONATE TRAP TRANSPORTER SMALL PERMEASE PROTEIN YIAM"/>
    <property type="match status" value="1"/>
</dbReference>
<dbReference type="RefSeq" id="WP_115552042.1">
    <property type="nucleotide sequence ID" value="NZ_CAOOSM010000004.1"/>
</dbReference>
<dbReference type="OrthoDB" id="9795655at2"/>
<gene>
    <name evidence="11" type="ORF">CQA43_07825</name>
</gene>
<keyword evidence="12" id="KW-1185">Reference proteome</keyword>
<evidence type="ECO:0000256" key="5">
    <source>
        <dbReference type="ARBA" id="ARBA00022692"/>
    </source>
</evidence>
<evidence type="ECO:0000313" key="11">
    <source>
        <dbReference type="EMBL" id="RDU61981.1"/>
    </source>
</evidence>
<evidence type="ECO:0000256" key="7">
    <source>
        <dbReference type="ARBA" id="ARBA00023136"/>
    </source>
</evidence>
<evidence type="ECO:0000256" key="9">
    <source>
        <dbReference type="SAM" id="Phobius"/>
    </source>
</evidence>
<feature type="transmembrane region" description="Helical" evidence="9">
    <location>
        <begin position="131"/>
        <end position="150"/>
    </location>
</feature>
<evidence type="ECO:0000256" key="6">
    <source>
        <dbReference type="ARBA" id="ARBA00022989"/>
    </source>
</evidence>
<dbReference type="PANTHER" id="PTHR35011:SF4">
    <property type="entry name" value="SLL1102 PROTEIN"/>
    <property type="match status" value="1"/>
</dbReference>
<comment type="caution">
    <text evidence="11">The sequence shown here is derived from an EMBL/GenBank/DDBJ whole genome shotgun (WGS) entry which is preliminary data.</text>
</comment>
<accession>A0A3D8IBQ1</accession>
<evidence type="ECO:0000256" key="8">
    <source>
        <dbReference type="ARBA" id="ARBA00038436"/>
    </source>
</evidence>
<protein>
    <recommendedName>
        <fullName evidence="10">Tripartite ATP-independent periplasmic transporters DctQ component domain-containing protein</fullName>
    </recommendedName>
</protein>
<evidence type="ECO:0000259" key="10">
    <source>
        <dbReference type="Pfam" id="PF04290"/>
    </source>
</evidence>
<evidence type="ECO:0000256" key="3">
    <source>
        <dbReference type="ARBA" id="ARBA00022475"/>
    </source>
</evidence>
<evidence type="ECO:0000256" key="4">
    <source>
        <dbReference type="ARBA" id="ARBA00022519"/>
    </source>
</evidence>
<dbReference type="Proteomes" id="UP000256650">
    <property type="component" value="Unassembled WGS sequence"/>
</dbReference>
<feature type="domain" description="Tripartite ATP-independent periplasmic transporters DctQ component" evidence="10">
    <location>
        <begin position="48"/>
        <end position="160"/>
    </location>
</feature>
<dbReference type="EMBL" id="NXLS01000009">
    <property type="protein sequence ID" value="RDU61981.1"/>
    <property type="molecule type" value="Genomic_DNA"/>
</dbReference>